<dbReference type="OrthoDB" id="5976674at2759"/>
<comment type="caution">
    <text evidence="2">The sequence shown here is derived from an EMBL/GenBank/DDBJ whole genome shotgun (WGS) entry which is preliminary data.</text>
</comment>
<evidence type="ECO:0000256" key="1">
    <source>
        <dbReference type="SAM" id="MobiDB-lite"/>
    </source>
</evidence>
<evidence type="ECO:0000313" key="2">
    <source>
        <dbReference type="EMBL" id="CAB4027758.1"/>
    </source>
</evidence>
<organism evidence="2 3">
    <name type="scientific">Paramuricea clavata</name>
    <name type="common">Red gorgonian</name>
    <name type="synonym">Violescent sea-whip</name>
    <dbReference type="NCBI Taxonomy" id="317549"/>
    <lineage>
        <taxon>Eukaryota</taxon>
        <taxon>Metazoa</taxon>
        <taxon>Cnidaria</taxon>
        <taxon>Anthozoa</taxon>
        <taxon>Octocorallia</taxon>
        <taxon>Malacalcyonacea</taxon>
        <taxon>Plexauridae</taxon>
        <taxon>Paramuricea</taxon>
    </lineage>
</organism>
<gene>
    <name evidence="2" type="ORF">PACLA_8A065997</name>
</gene>
<accession>A0A6S7JAT5</accession>
<dbReference type="Proteomes" id="UP001152795">
    <property type="component" value="Unassembled WGS sequence"/>
</dbReference>
<feature type="compositionally biased region" description="Polar residues" evidence="1">
    <location>
        <begin position="163"/>
        <end position="174"/>
    </location>
</feature>
<feature type="compositionally biased region" description="Basic and acidic residues" evidence="1">
    <location>
        <begin position="205"/>
        <end position="215"/>
    </location>
</feature>
<keyword evidence="3" id="KW-1185">Reference proteome</keyword>
<dbReference type="PANTHER" id="PTHR33309">
    <property type="entry name" value="KERATIN, ULTRA HIGH-SULFUR MATRIX PROTEIN-LIKE"/>
    <property type="match status" value="1"/>
</dbReference>
<reference evidence="2" key="1">
    <citation type="submission" date="2020-04" db="EMBL/GenBank/DDBJ databases">
        <authorList>
            <person name="Alioto T."/>
            <person name="Alioto T."/>
            <person name="Gomez Garrido J."/>
        </authorList>
    </citation>
    <scope>NUCLEOTIDE SEQUENCE</scope>
    <source>
        <strain evidence="2">A484AB</strain>
    </source>
</reference>
<proteinExistence type="predicted"/>
<feature type="compositionally biased region" description="Low complexity" evidence="1">
    <location>
        <begin position="220"/>
        <end position="232"/>
    </location>
</feature>
<feature type="region of interest" description="Disordered" evidence="1">
    <location>
        <begin position="205"/>
        <end position="232"/>
    </location>
</feature>
<sequence length="263" mass="30666">MALQDVPVVLFAGASRKPSKMEWGELKNVILCREVLAIEPYKAKERTVQRAQAWQTVADNLSKIKDPCFKVDKRSVREHVMKMVEKFKKKNKEEERASGICPEQSELDILLEEIADRMEASIEIVEEENERKIKKLEKEKEQAEDIRLKAMESLGETKKRVGSQGSEQDGLGQQRSKKRRSNGSELVVFLNERATQEMQLRVKDAEAKEKQHQDMMEMLQRQQQEQQQQQQQQQQQFMQLHGLLVQQQQQQNQLLLALLAKKN</sequence>
<protein>
    <submittedName>
        <fullName evidence="2">Uncharacterized protein</fullName>
    </submittedName>
</protein>
<name>A0A6S7JAT5_PARCT</name>
<feature type="region of interest" description="Disordered" evidence="1">
    <location>
        <begin position="152"/>
        <end position="184"/>
    </location>
</feature>
<dbReference type="EMBL" id="CACRXK020015002">
    <property type="protein sequence ID" value="CAB4027758.1"/>
    <property type="molecule type" value="Genomic_DNA"/>
</dbReference>
<dbReference type="PANTHER" id="PTHR33309:SF1">
    <property type="entry name" value="MYB_SANT-LIKE DNA-BINDING DOMAIN-CONTAINING PROTEIN"/>
    <property type="match status" value="1"/>
</dbReference>
<dbReference type="AlphaFoldDB" id="A0A6S7JAT5"/>
<evidence type="ECO:0000313" key="3">
    <source>
        <dbReference type="Proteomes" id="UP001152795"/>
    </source>
</evidence>